<dbReference type="GO" id="GO:0071770">
    <property type="term" value="P:DIM/DIP cell wall layer assembly"/>
    <property type="evidence" value="ECO:0007669"/>
    <property type="project" value="TreeGrafter"/>
</dbReference>
<dbReference type="OrthoDB" id="189417at2"/>
<evidence type="ECO:0000313" key="4">
    <source>
        <dbReference type="Proteomes" id="UP000198412"/>
    </source>
</evidence>
<protein>
    <submittedName>
        <fullName evidence="3">Cephalosporin hydroxylase</fullName>
    </submittedName>
</protein>
<accession>A0A238VQM1</accession>
<dbReference type="GO" id="GO:0005886">
    <property type="term" value="C:plasma membrane"/>
    <property type="evidence" value="ECO:0007669"/>
    <property type="project" value="TreeGrafter"/>
</dbReference>
<sequence>MFKFRSTPSDEEVQVNIKSIDAGHHQVTYKGIKAIRCPFDYVIYQMIISEVKPDLVIEIGTRFGGGALYIADLMDSLGNGEVHAIDIVDNINPLVKQHKRINFFLDGWLNYDINLTKKFKKILVIEDASHMYKDTMGALNKFYDIVSKDSYFIVEDGIINELGLEKKYNGGPLKAIREFLPVHPEYIVDRKWCDMFGKNATFNVNGYLKKII</sequence>
<keyword evidence="4" id="KW-1185">Reference proteome</keyword>
<dbReference type="GO" id="GO:0032259">
    <property type="term" value="P:methylation"/>
    <property type="evidence" value="ECO:0007669"/>
    <property type="project" value="UniProtKB-KW"/>
</dbReference>
<name>A0A238VQM1_9FLAO</name>
<keyword evidence="1" id="KW-0489">Methyltransferase</keyword>
<dbReference type="PANTHER" id="PTHR40048:SF1">
    <property type="entry name" value="RHAMNOSYL O-METHYLTRANSFERASE"/>
    <property type="match status" value="1"/>
</dbReference>
<dbReference type="PANTHER" id="PTHR40048">
    <property type="entry name" value="RHAMNOSYL O-METHYLTRANSFERASE"/>
    <property type="match status" value="1"/>
</dbReference>
<dbReference type="GO" id="GO:0008168">
    <property type="term" value="F:methyltransferase activity"/>
    <property type="evidence" value="ECO:0007669"/>
    <property type="project" value="UniProtKB-KW"/>
</dbReference>
<evidence type="ECO:0000256" key="2">
    <source>
        <dbReference type="ARBA" id="ARBA00022679"/>
    </source>
</evidence>
<organism evidence="3 4">
    <name type="scientific">Lutibacter flavus</name>
    <dbReference type="NCBI Taxonomy" id="691689"/>
    <lineage>
        <taxon>Bacteria</taxon>
        <taxon>Pseudomonadati</taxon>
        <taxon>Bacteroidota</taxon>
        <taxon>Flavobacteriia</taxon>
        <taxon>Flavobacteriales</taxon>
        <taxon>Flavobacteriaceae</taxon>
        <taxon>Lutibacter</taxon>
    </lineage>
</organism>
<dbReference type="EMBL" id="FZNX01000001">
    <property type="protein sequence ID" value="SNR36625.1"/>
    <property type="molecule type" value="Genomic_DNA"/>
</dbReference>
<proteinExistence type="predicted"/>
<dbReference type="GO" id="GO:0008610">
    <property type="term" value="P:lipid biosynthetic process"/>
    <property type="evidence" value="ECO:0007669"/>
    <property type="project" value="InterPro"/>
</dbReference>
<dbReference type="SUPFAM" id="SSF53335">
    <property type="entry name" value="S-adenosyl-L-methionine-dependent methyltransferases"/>
    <property type="match status" value="1"/>
</dbReference>
<dbReference type="RefSeq" id="WP_089377193.1">
    <property type="nucleotide sequence ID" value="NZ_FZNX01000001.1"/>
</dbReference>
<dbReference type="InterPro" id="IPR007072">
    <property type="entry name" value="RNMT_CmcI"/>
</dbReference>
<dbReference type="Proteomes" id="UP000198412">
    <property type="component" value="Unassembled WGS sequence"/>
</dbReference>
<evidence type="ECO:0000256" key="1">
    <source>
        <dbReference type="ARBA" id="ARBA00022603"/>
    </source>
</evidence>
<dbReference type="Gene3D" id="3.40.50.150">
    <property type="entry name" value="Vaccinia Virus protein VP39"/>
    <property type="match status" value="1"/>
</dbReference>
<gene>
    <name evidence="3" type="ORF">SAMN04488111_0894</name>
</gene>
<evidence type="ECO:0000313" key="3">
    <source>
        <dbReference type="EMBL" id="SNR36625.1"/>
    </source>
</evidence>
<dbReference type="InterPro" id="IPR029063">
    <property type="entry name" value="SAM-dependent_MTases_sf"/>
</dbReference>
<dbReference type="Pfam" id="PF04989">
    <property type="entry name" value="RMNT_CmcI"/>
    <property type="match status" value="1"/>
</dbReference>
<keyword evidence="2" id="KW-0808">Transferase</keyword>
<reference evidence="4" key="1">
    <citation type="submission" date="2017-06" db="EMBL/GenBank/DDBJ databases">
        <authorList>
            <person name="Varghese N."/>
            <person name="Submissions S."/>
        </authorList>
    </citation>
    <scope>NUCLEOTIDE SEQUENCE [LARGE SCALE GENOMIC DNA]</scope>
    <source>
        <strain evidence="4">DSM 27993</strain>
    </source>
</reference>
<dbReference type="AlphaFoldDB" id="A0A238VQM1"/>